<comment type="caution">
    <text evidence="1">The sequence shown here is derived from an EMBL/GenBank/DDBJ whole genome shotgun (WGS) entry which is preliminary data.</text>
</comment>
<proteinExistence type="predicted"/>
<reference evidence="1" key="1">
    <citation type="submission" date="2023-07" db="EMBL/GenBank/DDBJ databases">
        <title>Degradation of tert-butanol by M. austroafricanum TBA100.</title>
        <authorList>
            <person name="Helbich S."/>
            <person name="Vainshtein Y."/>
        </authorList>
    </citation>
    <scope>NUCLEOTIDE SEQUENCE</scope>
    <source>
        <strain evidence="1">TBA100</strain>
    </source>
</reference>
<evidence type="ECO:0000313" key="1">
    <source>
        <dbReference type="EMBL" id="MDN4520120.1"/>
    </source>
</evidence>
<gene>
    <name evidence="1" type="ORF">QYF68_20190</name>
</gene>
<evidence type="ECO:0000313" key="2">
    <source>
        <dbReference type="Proteomes" id="UP001172687"/>
    </source>
</evidence>
<keyword evidence="2" id="KW-1185">Reference proteome</keyword>
<evidence type="ECO:0008006" key="3">
    <source>
        <dbReference type="Google" id="ProtNLM"/>
    </source>
</evidence>
<accession>A0ABT8HH78</accession>
<protein>
    <recommendedName>
        <fullName evidence="3">DUF222 domain-containing protein</fullName>
    </recommendedName>
</protein>
<name>A0ABT8HH78_MYCAO</name>
<sequence>MSSKIDLSPTEREAVARGALDDLGKDRDDRALLRVRCARSHHVAAVFDTSVGPVFESVLGPHAHGDRDFVDTAHHGTQKGTSYADLLQAGRFTDDLISAGCECGTHALSRAEMQRAIESHERTILLP</sequence>
<dbReference type="EMBL" id="JAUHTC010000066">
    <property type="protein sequence ID" value="MDN4520120.1"/>
    <property type="molecule type" value="Genomic_DNA"/>
</dbReference>
<organism evidence="1 2">
    <name type="scientific">Mycolicibacterium austroafricanum</name>
    <name type="common">Mycobacterium austroafricanum</name>
    <dbReference type="NCBI Taxonomy" id="39687"/>
    <lineage>
        <taxon>Bacteria</taxon>
        <taxon>Bacillati</taxon>
        <taxon>Actinomycetota</taxon>
        <taxon>Actinomycetes</taxon>
        <taxon>Mycobacteriales</taxon>
        <taxon>Mycobacteriaceae</taxon>
        <taxon>Mycolicibacterium</taxon>
    </lineage>
</organism>
<dbReference type="RefSeq" id="WP_011780128.1">
    <property type="nucleotide sequence ID" value="NZ_CP070380.1"/>
</dbReference>
<dbReference type="Proteomes" id="UP001172687">
    <property type="component" value="Unassembled WGS sequence"/>
</dbReference>